<sequence length="2183" mass="246844">MKIKSKSSYHKSENTFRFLTFAERLANVNINVIHRIDRTGSYAEEVETYFSEGLTKWRDLNLTEHFSMGSLCVLDIMEAKGKDADPATEQLESLLFILHTLASHKGGAKITKPESVCQTVLRLIQSSSLSASCSRLLLQITSSLLLGENVSLPNSLIQETVQKIFRSAVGHDLILEFTKEMFTMKQFEQLFLPTLLRFTTGLFNQGDALSRHSSLDVLVSLILAKAPPPTDDSTGKSVPELVLSMIKIPDEPDQPVSNLSLPWAALVLLPHLRPLAPAAVVPDVTAFLNRLLCEIECHTAQKFPTDLSALLLADLYYTRLSLSGVSEHLSHNALLELYQMLYCNLSSNISKVCARSQDNSEYHARGMDNKDFWMVYHEHLEMVAGLAEKELEEEEEDDDEEKPSVQSEPGCDVIESGDVGTLFLEQLKLASDPSERTDFTNFRSLLWRAMAQFTDRVEPRSRELTPLLLRFIRNEFYLTDLLVAPTQDLRKRSDAALEDKSGMTERMEEGEEEEEAEEGSKQLRKSLPRRATAKQLIAHLKVFAKFTNPRALYLESSLQELYNQVVPTSVAYLCVFLHFFRENLERLLDDKHFKEEIVHFNISEETGVVDASHRGKLIPLLMRILFGRLRSKAGSKFQGKASATYRSSIILRFLAGCQAEELEMFIDLLFESVSHHCQGRIRKHSLTQGSRLLLPHIPTLLRYFSGIVRNTDRLKKKKFRAQVAKELNILSKVSRFVSSKEQSSMLISLLLPYLQKGNKSQETEIDLLATIQNLLRQCDKSSVFLRPLSKLFSIIHNKLPRQALTNVFQVQAATNGLFLCSPLQLNAFDSRHLDEIHFDVRLTAFQDATRRVKGMQTLDLDYISTVMHNCFHTYEIGDMSLGDNATLCLSAVIAQLAAVGPGEQIYRDVVQHIILDAVHKGLRSKTESVQHEYTTILACLVKTFPSKKEFRDLVQLANYSDPESDFFEHMKHIQIHRRGRALRKLAKQLTEGTVLLTPRSLQNYIMPYAMTALLDEKMLKHENMISASVEVVGAVCRRLTWSKYLYYLKQFIHILQTAQAEQKLAVSLLVTVLEAFHFDHQTLSREMEAAKAREAGSVEINADDENVAADDDSDASDDEEEMEVDGKASTDVTMETEEAPATKVKAQAAPKLSTAVSGLPQSAEELESLIGLIHQTVNDSVMPRLHKCLNAKVKRDEEHKAVKSKDVKDEEVVRIPIAFAMVKLMQTLPPHVMEANLPGILIKICVLLRNRFQEIRDVARGTLVKIIETLGCRYLQYLLKEMQGVLVKGYQLHVLTFTVYQLLSALTPTLKSGDLDPCMNMLIDIFNNELFGTVAEEKEVKGIVSKLMEARHSKSMDSYELLAQFCSKESITKLILPLKEILEATSSLKVCNRVAAVLRRLVSGLLVNSGMTSQDILLLSHGLVSQSLPLLTKRDRDKASAKPPPDPRLPPPSCLLLPPTPKRGGQKAPVSSRTNMHILVDAGLKLLHLSLKKSKVTSSDPSALEMLDPFVHLLLTCLDSMHVKVITEALIALTWLLKFPLPAVEQNAGQLTKQLFVLLKDYSKAGAARGENYHLVQNCFKAMTVLVKNIKTNNISETQLQVLLGYAEEDIYDQSRQATAFGLLKAILSRKLVVPEMEEVMKKVAKLSVTGSNAMIRIHCRQIYLKYLLDYPLGKKLKLHLEFVVAQLRYEQDTGRESVLEMLAYIFQTFPQKILLGHSALFFAPLALVVVNDDSARCKKMAAMAIKTLLTQLDSNNQNTLFSIVSTWLNAEKVSLRRLGAQMCGLFVEVEEEKFARRLEDLLPLLEREINPDNYEDIEEEQEEKGADRLLFSYLTLLTKLSKHCGFLELSKPGDTLRNIWGHIEAHLRYPHCWVWLTASQLFGQLFAAHRAEQLVAVWRGEGDASSELAATDFITCNLDKKMRELALSFCYQLQSKYLDTASGEQVIKNLLFVGKVIYLISPESQIITPQEEEKEGEDEQMENGDEGDEEEEEREEEGKEEEEEEEDDKEDRPPSLLWLMKKLSLMAKREAAYAPKVPLKRTCVFKFLGAMAMDLGKERLAPYLTTIITPLYRELDSTYADQDPTLKNLAQELIELMKKQVGLERFSLAFSAVQKEFSQRRAARKQHRAMQAVANPDIAAKKKLKKHKNKIEAKKRKIEFLRPGYKAKKQRSHALKDLAMVQ</sequence>
<feature type="compositionally biased region" description="Pro residues" evidence="1">
    <location>
        <begin position="1442"/>
        <end position="1461"/>
    </location>
</feature>
<dbReference type="GO" id="GO:0032040">
    <property type="term" value="C:small-subunit processome"/>
    <property type="evidence" value="ECO:0007669"/>
    <property type="project" value="TreeGrafter"/>
</dbReference>
<dbReference type="GO" id="GO:0030686">
    <property type="term" value="C:90S preribosome"/>
    <property type="evidence" value="ECO:0007669"/>
    <property type="project" value="TreeGrafter"/>
</dbReference>
<keyword evidence="6" id="KW-1185">Reference proteome</keyword>
<feature type="domain" description="U3 small nucleolar RNA-associated protein 20" evidence="3">
    <location>
        <begin position="1205"/>
        <end position="1424"/>
    </location>
</feature>
<feature type="domain" description="U3 small nucleolar RNA-associated protein 20 C-terminal" evidence="4">
    <location>
        <begin position="1777"/>
        <end position="2160"/>
    </location>
</feature>
<dbReference type="InterPro" id="IPR046523">
    <property type="entry name" value="UTP20_dom"/>
</dbReference>
<feature type="compositionally biased region" description="Acidic residues" evidence="1">
    <location>
        <begin position="1101"/>
        <end position="1123"/>
    </location>
</feature>
<feature type="region of interest" description="Disordered" evidence="1">
    <location>
        <begin position="493"/>
        <end position="524"/>
    </location>
</feature>
<evidence type="ECO:0000259" key="3">
    <source>
        <dbReference type="Pfam" id="PF20416"/>
    </source>
</evidence>
<evidence type="ECO:0000313" key="6">
    <source>
        <dbReference type="Proteomes" id="UP000261580"/>
    </source>
</evidence>
<dbReference type="STRING" id="32507.ENSNBRP00000025788"/>
<feature type="compositionally biased region" description="Acidic residues" evidence="1">
    <location>
        <begin position="390"/>
        <end position="401"/>
    </location>
</feature>
<dbReference type="InterPro" id="IPR011989">
    <property type="entry name" value="ARM-like"/>
</dbReference>
<dbReference type="GeneTree" id="ENSGT00390000016813"/>
<evidence type="ECO:0000259" key="4">
    <source>
        <dbReference type="Pfam" id="PF23099"/>
    </source>
</evidence>
<dbReference type="OMA" id="EXSHAHE"/>
<feature type="region of interest" description="Disordered" evidence="1">
    <location>
        <begin position="1434"/>
        <end position="1470"/>
    </location>
</feature>
<dbReference type="Gene3D" id="1.25.10.10">
    <property type="entry name" value="Leucine-rich Repeat Variant"/>
    <property type="match status" value="2"/>
</dbReference>
<feature type="domain" description="U3 small nucleolar RNA-associated protein 20 N-terminal" evidence="2">
    <location>
        <begin position="686"/>
        <end position="925"/>
    </location>
</feature>
<dbReference type="Bgee" id="ENSNBRG00000019464">
    <property type="expression patterns" value="Expressed in blood and 3 other cell types or tissues"/>
</dbReference>
<dbReference type="Pfam" id="PF20416">
    <property type="entry name" value="UTP20"/>
    <property type="match status" value="1"/>
</dbReference>
<reference evidence="5" key="2">
    <citation type="submission" date="2025-09" db="UniProtKB">
        <authorList>
            <consortium name="Ensembl"/>
        </authorList>
    </citation>
    <scope>IDENTIFICATION</scope>
</reference>
<feature type="region of interest" description="Disordered" evidence="1">
    <location>
        <begin position="390"/>
        <end position="411"/>
    </location>
</feature>
<dbReference type="Proteomes" id="UP000261580">
    <property type="component" value="Unassembled WGS sequence"/>
</dbReference>
<dbReference type="PANTHER" id="PTHR17695">
    <property type="entry name" value="SMALL SUBUNIT PROCESSOME COMPONENT 20 HOMOLOG"/>
    <property type="match status" value="1"/>
</dbReference>
<dbReference type="InterPro" id="IPR052575">
    <property type="entry name" value="SSU_processome_comp_20"/>
</dbReference>
<feature type="region of interest" description="Disordered" evidence="1">
    <location>
        <begin position="1968"/>
        <end position="2014"/>
    </location>
</feature>
<dbReference type="Pfam" id="PF07539">
    <property type="entry name" value="UTP20_N"/>
    <property type="match status" value="2"/>
</dbReference>
<proteinExistence type="predicted"/>
<dbReference type="PANTHER" id="PTHR17695:SF11">
    <property type="entry name" value="SMALL SUBUNIT PROCESSOME COMPONENT 20 HOMOLOG"/>
    <property type="match status" value="1"/>
</dbReference>
<evidence type="ECO:0000259" key="2">
    <source>
        <dbReference type="Pfam" id="PF07539"/>
    </source>
</evidence>
<feature type="compositionally biased region" description="Acidic residues" evidence="1">
    <location>
        <begin position="508"/>
        <end position="517"/>
    </location>
</feature>
<evidence type="ECO:0000313" key="5">
    <source>
        <dbReference type="Ensembl" id="ENSNBRP00000025788.1"/>
    </source>
</evidence>
<protein>
    <submittedName>
        <fullName evidence="5">UTP20 small subunit processome component</fullName>
    </submittedName>
</protein>
<organism evidence="5 6">
    <name type="scientific">Neolamprologus brichardi</name>
    <name type="common">Fairy cichlid</name>
    <name type="synonym">Lamprologus brichardi</name>
    <dbReference type="NCBI Taxonomy" id="32507"/>
    <lineage>
        <taxon>Eukaryota</taxon>
        <taxon>Metazoa</taxon>
        <taxon>Chordata</taxon>
        <taxon>Craniata</taxon>
        <taxon>Vertebrata</taxon>
        <taxon>Euteleostomi</taxon>
        <taxon>Actinopterygii</taxon>
        <taxon>Neopterygii</taxon>
        <taxon>Teleostei</taxon>
        <taxon>Neoteleostei</taxon>
        <taxon>Acanthomorphata</taxon>
        <taxon>Ovalentaria</taxon>
        <taxon>Cichlomorphae</taxon>
        <taxon>Cichliformes</taxon>
        <taxon>Cichlidae</taxon>
        <taxon>African cichlids</taxon>
        <taxon>Pseudocrenilabrinae</taxon>
        <taxon>Lamprologini</taxon>
        <taxon>Neolamprologus</taxon>
    </lineage>
</organism>
<dbReference type="Pfam" id="PF23099">
    <property type="entry name" value="UTP20_C"/>
    <property type="match status" value="1"/>
</dbReference>
<accession>A0A3Q4HX57</accession>
<dbReference type="SUPFAM" id="SSF48371">
    <property type="entry name" value="ARM repeat"/>
    <property type="match status" value="3"/>
</dbReference>
<dbReference type="InterPro" id="IPR057525">
    <property type="entry name" value="UTP20_C"/>
</dbReference>
<dbReference type="InterPro" id="IPR011430">
    <property type="entry name" value="UTP20_N"/>
</dbReference>
<feature type="compositionally biased region" description="Basic and acidic residues" evidence="1">
    <location>
        <begin position="493"/>
        <end position="507"/>
    </location>
</feature>
<feature type="compositionally biased region" description="Acidic residues" evidence="1">
    <location>
        <begin position="1971"/>
        <end position="2010"/>
    </location>
</feature>
<feature type="region of interest" description="Disordered" evidence="1">
    <location>
        <begin position="1097"/>
        <end position="1146"/>
    </location>
</feature>
<reference evidence="5" key="1">
    <citation type="submission" date="2025-08" db="UniProtKB">
        <authorList>
            <consortium name="Ensembl"/>
        </authorList>
    </citation>
    <scope>IDENTIFICATION</scope>
</reference>
<name>A0A3Q4HX57_NEOBR</name>
<dbReference type="InterPro" id="IPR016024">
    <property type="entry name" value="ARM-type_fold"/>
</dbReference>
<feature type="domain" description="U3 small nucleolar RNA-associated protein 20 N-terminal" evidence="2">
    <location>
        <begin position="531"/>
        <end position="676"/>
    </location>
</feature>
<dbReference type="Ensembl" id="ENSNBRT00000026465.1">
    <property type="protein sequence ID" value="ENSNBRP00000025788.1"/>
    <property type="gene ID" value="ENSNBRG00000019464.1"/>
</dbReference>
<evidence type="ECO:0000256" key="1">
    <source>
        <dbReference type="SAM" id="MobiDB-lite"/>
    </source>
</evidence>